<dbReference type="InterPro" id="IPR020846">
    <property type="entry name" value="MFS_dom"/>
</dbReference>
<gene>
    <name evidence="7" type="ORF">JF922_19380</name>
</gene>
<comment type="subcellular location">
    <subcellularLocation>
        <location evidence="1">Cell membrane</location>
        <topology evidence="1">Multi-pass membrane protein</topology>
    </subcellularLocation>
</comment>
<evidence type="ECO:0000256" key="3">
    <source>
        <dbReference type="ARBA" id="ARBA00022989"/>
    </source>
</evidence>
<dbReference type="SUPFAM" id="SSF103473">
    <property type="entry name" value="MFS general substrate transporter"/>
    <property type="match status" value="1"/>
</dbReference>
<dbReference type="RefSeq" id="WP_338203965.1">
    <property type="nucleotide sequence ID" value="NZ_JAEKNR010000195.1"/>
</dbReference>
<feature type="transmembrane region" description="Helical" evidence="5">
    <location>
        <begin position="50"/>
        <end position="70"/>
    </location>
</feature>
<dbReference type="GO" id="GO:0005886">
    <property type="term" value="C:plasma membrane"/>
    <property type="evidence" value="ECO:0007669"/>
    <property type="project" value="UniProtKB-SubCell"/>
</dbReference>
<dbReference type="AlphaFoldDB" id="A0A934K272"/>
<organism evidence="7 8">
    <name type="scientific">Candidatus Nephthysia bennettiae</name>
    <dbReference type="NCBI Taxonomy" id="3127016"/>
    <lineage>
        <taxon>Bacteria</taxon>
        <taxon>Bacillati</taxon>
        <taxon>Candidatus Dormiibacterota</taxon>
        <taxon>Candidatus Dormibacteria</taxon>
        <taxon>Candidatus Dormibacterales</taxon>
        <taxon>Candidatus Dormibacteraceae</taxon>
        <taxon>Candidatus Nephthysia</taxon>
    </lineage>
</organism>
<evidence type="ECO:0000313" key="7">
    <source>
        <dbReference type="EMBL" id="MBJ7600221.1"/>
    </source>
</evidence>
<feature type="transmembrane region" description="Helical" evidence="5">
    <location>
        <begin position="198"/>
        <end position="222"/>
    </location>
</feature>
<dbReference type="Pfam" id="PF07690">
    <property type="entry name" value="MFS_1"/>
    <property type="match status" value="1"/>
</dbReference>
<dbReference type="Gene3D" id="1.20.1250.20">
    <property type="entry name" value="MFS general substrate transporter like domains"/>
    <property type="match status" value="2"/>
</dbReference>
<keyword evidence="3 5" id="KW-1133">Transmembrane helix</keyword>
<accession>A0A934K272</accession>
<dbReference type="EMBL" id="JAEKNR010000195">
    <property type="protein sequence ID" value="MBJ7600221.1"/>
    <property type="molecule type" value="Genomic_DNA"/>
</dbReference>
<feature type="transmembrane region" description="Helical" evidence="5">
    <location>
        <begin position="12"/>
        <end position="38"/>
    </location>
</feature>
<dbReference type="CDD" id="cd17478">
    <property type="entry name" value="MFS_FsR"/>
    <property type="match status" value="1"/>
</dbReference>
<feature type="transmembrane region" description="Helical" evidence="5">
    <location>
        <begin position="330"/>
        <end position="352"/>
    </location>
</feature>
<feature type="domain" description="Major facilitator superfamily (MFS) profile" evidence="6">
    <location>
        <begin position="12"/>
        <end position="384"/>
    </location>
</feature>
<proteinExistence type="predicted"/>
<protein>
    <submittedName>
        <fullName evidence="7">MFS transporter</fullName>
    </submittedName>
</protein>
<keyword evidence="4 5" id="KW-0472">Membrane</keyword>
<evidence type="ECO:0000313" key="8">
    <source>
        <dbReference type="Proteomes" id="UP000612893"/>
    </source>
</evidence>
<feature type="transmembrane region" description="Helical" evidence="5">
    <location>
        <begin position="77"/>
        <end position="95"/>
    </location>
</feature>
<feature type="transmembrane region" description="Helical" evidence="5">
    <location>
        <begin position="298"/>
        <end position="318"/>
    </location>
</feature>
<evidence type="ECO:0000256" key="5">
    <source>
        <dbReference type="SAM" id="Phobius"/>
    </source>
</evidence>
<feature type="transmembrane region" description="Helical" evidence="5">
    <location>
        <begin position="358"/>
        <end position="379"/>
    </location>
</feature>
<dbReference type="PANTHER" id="PTHR43129:SF1">
    <property type="entry name" value="FOSMIDOMYCIN RESISTANCE PROTEIN"/>
    <property type="match status" value="1"/>
</dbReference>
<evidence type="ECO:0000256" key="4">
    <source>
        <dbReference type="ARBA" id="ARBA00023136"/>
    </source>
</evidence>
<feature type="transmembrane region" description="Helical" evidence="5">
    <location>
        <begin position="101"/>
        <end position="127"/>
    </location>
</feature>
<comment type="caution">
    <text evidence="7">The sequence shown here is derived from an EMBL/GenBank/DDBJ whole genome shotgun (WGS) entry which is preliminary data.</text>
</comment>
<keyword evidence="2 5" id="KW-0812">Transmembrane</keyword>
<feature type="transmembrane region" description="Helical" evidence="5">
    <location>
        <begin position="273"/>
        <end position="292"/>
    </location>
</feature>
<sequence>MAELIATFRNRALVTLMLGHFTVDSYVGLLPVLFPLLIGRFHLSLGTVGLVALAYTGMASISQPVFGLIADRWGTRFTGLALIWTATTFAAVGFAPSFPVLLAIAFASGAGSGAFHPFGALTVRGLLPSRGISTAMSVYVTGGTIGVAAGPIIGVVAFTLFGTRGTALMLLPGLASAIFLLVAMRGRPEVMRRPQRPGGTGAGVALVPLLATIGVMASRSWTTTTLQAFTPTWYHLLGYGPWFYGPLATTIVLASAIGTVGCGSLADRFGRRTVILGSLVLSVPAVALFVLFPGPLGFLWGVLVGGLAASTAPLMLLLAQELMAWRAGLASGLIMGLGFVTGAIGTPITGAIADHFGLQVGLALQIAVVAVTIPIALLLPGEAQLRRLREAPQPAPGPALATGD</sequence>
<dbReference type="PROSITE" id="PS50850">
    <property type="entry name" value="MFS"/>
    <property type="match status" value="1"/>
</dbReference>
<reference evidence="7" key="1">
    <citation type="submission" date="2020-10" db="EMBL/GenBank/DDBJ databases">
        <title>Ca. Dormibacterota MAGs.</title>
        <authorList>
            <person name="Montgomery K."/>
        </authorList>
    </citation>
    <scope>NUCLEOTIDE SEQUENCE [LARGE SCALE GENOMIC DNA]</scope>
    <source>
        <strain evidence="7">SC8812_S17_10</strain>
    </source>
</reference>
<dbReference type="Proteomes" id="UP000612893">
    <property type="component" value="Unassembled WGS sequence"/>
</dbReference>
<feature type="transmembrane region" description="Helical" evidence="5">
    <location>
        <begin position="167"/>
        <end position="186"/>
    </location>
</feature>
<dbReference type="InterPro" id="IPR011701">
    <property type="entry name" value="MFS"/>
</dbReference>
<keyword evidence="8" id="KW-1185">Reference proteome</keyword>
<feature type="transmembrane region" description="Helical" evidence="5">
    <location>
        <begin position="242"/>
        <end position="266"/>
    </location>
</feature>
<evidence type="ECO:0000259" key="6">
    <source>
        <dbReference type="PROSITE" id="PS50850"/>
    </source>
</evidence>
<evidence type="ECO:0000256" key="1">
    <source>
        <dbReference type="ARBA" id="ARBA00004651"/>
    </source>
</evidence>
<evidence type="ECO:0000256" key="2">
    <source>
        <dbReference type="ARBA" id="ARBA00022692"/>
    </source>
</evidence>
<dbReference type="InterPro" id="IPR036259">
    <property type="entry name" value="MFS_trans_sf"/>
</dbReference>
<name>A0A934K272_9BACT</name>
<dbReference type="PANTHER" id="PTHR43129">
    <property type="entry name" value="FOSMIDOMYCIN RESISTANCE PROTEIN"/>
    <property type="match status" value="1"/>
</dbReference>
<feature type="transmembrane region" description="Helical" evidence="5">
    <location>
        <begin position="139"/>
        <end position="161"/>
    </location>
</feature>